<evidence type="ECO:0000313" key="8">
    <source>
        <dbReference type="Proteomes" id="UP001159405"/>
    </source>
</evidence>
<dbReference type="SUPFAM" id="SSF47459">
    <property type="entry name" value="HLH, helix-loop-helix DNA-binding domain"/>
    <property type="match status" value="1"/>
</dbReference>
<keyword evidence="3" id="KW-0804">Transcription</keyword>
<comment type="caution">
    <text evidence="7">The sequence shown here is derived from an EMBL/GenBank/DDBJ whole genome shotgun (WGS) entry which is preliminary data.</text>
</comment>
<keyword evidence="2" id="KW-0805">Transcription regulation</keyword>
<proteinExistence type="predicted"/>
<dbReference type="Pfam" id="PF00010">
    <property type="entry name" value="HLH"/>
    <property type="match status" value="1"/>
</dbReference>
<evidence type="ECO:0000256" key="5">
    <source>
        <dbReference type="SAM" id="MobiDB-lite"/>
    </source>
</evidence>
<sequence length="272" mass="29938">MKRSFSEINDSTEGDFFKGGENDSDGVENELESPETRARKRRRGQIEKKRRDRINSSLAELRQLVPAAFKKQGSTKLEKAEILQLTVEHLRGLKYGAEHTRGLAMTRAVDEHIPGHQECIPDSHLSLSAPVETAETAHVSPTSSTRRQIVNKINCLAALPGGHNGINPPKKTGLTLSTMETDKQLCSSTQTFTALPLNAGRSEVCEMSQARKIRDWGLTVAFNCPSVLPLQRPGLGNVLQTPLIQAGPLIDWSMSLITKTNYSVPFPSSWSP</sequence>
<reference evidence="7 8" key="1">
    <citation type="submission" date="2022-05" db="EMBL/GenBank/DDBJ databases">
        <authorList>
            <consortium name="Genoscope - CEA"/>
            <person name="William W."/>
        </authorList>
    </citation>
    <scope>NUCLEOTIDE SEQUENCE [LARGE SCALE GENOMIC DNA]</scope>
</reference>
<dbReference type="Proteomes" id="UP001159405">
    <property type="component" value="Unassembled WGS sequence"/>
</dbReference>
<organism evidence="7 8">
    <name type="scientific">Porites lobata</name>
    <dbReference type="NCBI Taxonomy" id="104759"/>
    <lineage>
        <taxon>Eukaryota</taxon>
        <taxon>Metazoa</taxon>
        <taxon>Cnidaria</taxon>
        <taxon>Anthozoa</taxon>
        <taxon>Hexacorallia</taxon>
        <taxon>Scleractinia</taxon>
        <taxon>Fungiina</taxon>
        <taxon>Poritidae</taxon>
        <taxon>Porites</taxon>
    </lineage>
</organism>
<evidence type="ECO:0000256" key="3">
    <source>
        <dbReference type="ARBA" id="ARBA00023163"/>
    </source>
</evidence>
<feature type="domain" description="BHLH" evidence="6">
    <location>
        <begin position="38"/>
        <end position="93"/>
    </location>
</feature>
<accession>A0ABN8PK05</accession>
<dbReference type="InterPro" id="IPR050370">
    <property type="entry name" value="HES_HEY"/>
</dbReference>
<feature type="compositionally biased region" description="Acidic residues" evidence="5">
    <location>
        <begin position="22"/>
        <end position="33"/>
    </location>
</feature>
<feature type="compositionally biased region" description="Polar residues" evidence="5">
    <location>
        <begin position="1"/>
        <end position="11"/>
    </location>
</feature>
<evidence type="ECO:0000256" key="4">
    <source>
        <dbReference type="ARBA" id="ARBA00023242"/>
    </source>
</evidence>
<feature type="region of interest" description="Disordered" evidence="5">
    <location>
        <begin position="1"/>
        <end position="51"/>
    </location>
</feature>
<keyword evidence="4" id="KW-0539">Nucleus</keyword>
<evidence type="ECO:0000259" key="6">
    <source>
        <dbReference type="PROSITE" id="PS50888"/>
    </source>
</evidence>
<comment type="subcellular location">
    <subcellularLocation>
        <location evidence="1">Nucleus</location>
    </subcellularLocation>
</comment>
<dbReference type="PANTHER" id="PTHR10985">
    <property type="entry name" value="BASIC HELIX-LOOP-HELIX TRANSCRIPTION FACTOR, HES-RELATED"/>
    <property type="match status" value="1"/>
</dbReference>
<protein>
    <recommendedName>
        <fullName evidence="6">BHLH domain-containing protein</fullName>
    </recommendedName>
</protein>
<dbReference type="PROSITE" id="PS50888">
    <property type="entry name" value="BHLH"/>
    <property type="match status" value="1"/>
</dbReference>
<evidence type="ECO:0000313" key="7">
    <source>
        <dbReference type="EMBL" id="CAH3145478.1"/>
    </source>
</evidence>
<dbReference type="InterPro" id="IPR011598">
    <property type="entry name" value="bHLH_dom"/>
</dbReference>
<dbReference type="InterPro" id="IPR036638">
    <property type="entry name" value="HLH_DNA-bd_sf"/>
</dbReference>
<name>A0ABN8PK05_9CNID</name>
<gene>
    <name evidence="7" type="ORF">PLOB_00044534</name>
</gene>
<dbReference type="EMBL" id="CALNXK010000076">
    <property type="protein sequence ID" value="CAH3145478.1"/>
    <property type="molecule type" value="Genomic_DNA"/>
</dbReference>
<dbReference type="Gene3D" id="4.10.280.10">
    <property type="entry name" value="Helix-loop-helix DNA-binding domain"/>
    <property type="match status" value="1"/>
</dbReference>
<keyword evidence="8" id="KW-1185">Reference proteome</keyword>
<evidence type="ECO:0000256" key="1">
    <source>
        <dbReference type="ARBA" id="ARBA00004123"/>
    </source>
</evidence>
<evidence type="ECO:0000256" key="2">
    <source>
        <dbReference type="ARBA" id="ARBA00023015"/>
    </source>
</evidence>
<dbReference type="SMART" id="SM00353">
    <property type="entry name" value="HLH"/>
    <property type="match status" value="1"/>
</dbReference>